<comment type="caution">
    <text evidence="2">The sequence shown here is derived from an EMBL/GenBank/DDBJ whole genome shotgun (WGS) entry which is preliminary data.</text>
</comment>
<proteinExistence type="predicted"/>
<evidence type="ECO:0000313" key="3">
    <source>
        <dbReference type="Proteomes" id="UP000886860"/>
    </source>
</evidence>
<protein>
    <recommendedName>
        <fullName evidence="4">Tetratricopeptide repeat protein</fullName>
    </recommendedName>
</protein>
<name>A0A9D1KG10_9FIRM</name>
<feature type="compositionally biased region" description="Low complexity" evidence="1">
    <location>
        <begin position="240"/>
        <end position="256"/>
    </location>
</feature>
<feature type="compositionally biased region" description="Pro residues" evidence="1">
    <location>
        <begin position="271"/>
        <end position="281"/>
    </location>
</feature>
<reference evidence="2" key="2">
    <citation type="journal article" date="2021" name="PeerJ">
        <title>Extensive microbial diversity within the chicken gut microbiome revealed by metagenomics and culture.</title>
        <authorList>
            <person name="Gilroy R."/>
            <person name="Ravi A."/>
            <person name="Getino M."/>
            <person name="Pursley I."/>
            <person name="Horton D.L."/>
            <person name="Alikhan N.F."/>
            <person name="Baker D."/>
            <person name="Gharbi K."/>
            <person name="Hall N."/>
            <person name="Watson M."/>
            <person name="Adriaenssens E.M."/>
            <person name="Foster-Nyarko E."/>
            <person name="Jarju S."/>
            <person name="Secka A."/>
            <person name="Antonio M."/>
            <person name="Oren A."/>
            <person name="Chaudhuri R.R."/>
            <person name="La Ragione R."/>
            <person name="Hildebrand F."/>
            <person name="Pallen M.J."/>
        </authorList>
    </citation>
    <scope>NUCLEOTIDE SEQUENCE</scope>
    <source>
        <strain evidence="2">CHK123-3438</strain>
    </source>
</reference>
<evidence type="ECO:0008006" key="4">
    <source>
        <dbReference type="Google" id="ProtNLM"/>
    </source>
</evidence>
<dbReference type="SUPFAM" id="SSF48452">
    <property type="entry name" value="TPR-like"/>
    <property type="match status" value="1"/>
</dbReference>
<feature type="region of interest" description="Disordered" evidence="1">
    <location>
        <begin position="556"/>
        <end position="686"/>
    </location>
</feature>
<gene>
    <name evidence="2" type="ORF">IAB60_09360</name>
</gene>
<dbReference type="AlphaFoldDB" id="A0A9D1KG10"/>
<reference evidence="2" key="1">
    <citation type="submission" date="2020-10" db="EMBL/GenBank/DDBJ databases">
        <authorList>
            <person name="Gilroy R."/>
        </authorList>
    </citation>
    <scope>NUCLEOTIDE SEQUENCE</scope>
    <source>
        <strain evidence="2">CHK123-3438</strain>
    </source>
</reference>
<accession>A0A9D1KG10</accession>
<evidence type="ECO:0000256" key="1">
    <source>
        <dbReference type="SAM" id="MobiDB-lite"/>
    </source>
</evidence>
<organism evidence="2 3">
    <name type="scientific">Candidatus Caccovicinus merdipullorum</name>
    <dbReference type="NCBI Taxonomy" id="2840724"/>
    <lineage>
        <taxon>Bacteria</taxon>
        <taxon>Bacillati</taxon>
        <taxon>Bacillota</taxon>
        <taxon>Clostridia</taxon>
        <taxon>Eubacteriales</taxon>
        <taxon>Candidatus Caccovicinus</taxon>
    </lineage>
</organism>
<feature type="compositionally biased region" description="Polar residues" evidence="1">
    <location>
        <begin position="556"/>
        <end position="577"/>
    </location>
</feature>
<dbReference type="Proteomes" id="UP000886860">
    <property type="component" value="Unassembled WGS sequence"/>
</dbReference>
<dbReference type="EMBL" id="DVKS01000161">
    <property type="protein sequence ID" value="HIT42280.1"/>
    <property type="molecule type" value="Genomic_DNA"/>
</dbReference>
<feature type="region of interest" description="Disordered" evidence="1">
    <location>
        <begin position="240"/>
        <end position="282"/>
    </location>
</feature>
<evidence type="ECO:0000313" key="2">
    <source>
        <dbReference type="EMBL" id="HIT42280.1"/>
    </source>
</evidence>
<feature type="compositionally biased region" description="Polar residues" evidence="1">
    <location>
        <begin position="635"/>
        <end position="652"/>
    </location>
</feature>
<sequence length="780" mass="84985">MDKYEFNIKVEQIKKLVNKSDFETAMKIADTIDWRRVRNANLLSMIASVYEKNEEYQEAKDILLIAFERAPIGKRLLYKLTQLALKQGNIQEAESYYREFCELAGDDSRQDILRYLILKAKGAPIEQLIHSLESYTSTELDEKWLYELADLYHQAGMEEQCVKTCDKIMLMFGLGQYVDKAMELKLQYAPLTKYQMDLVENRDKYEEKLRQVEQNSAAGLISQEEISVPEPAVSAIPPVEARPSAPVAPSAPVNPEGAADYGQSRLGSEPHPTPIPVPAPDPSMLRPRAAASGQTAPVYTAPAEKAEDVISGITESFNPEPAVSGTDVTAEEKLVASVREAEVEASLAEEMSRISMDSYTEEPAKTRTRVLNDVKDLKNTETLADKTRILDDIRHIQAARQAEEESPVQAAGKVQPACFFHMMAEARTPEKGLEIAVGALKAAHRILGAKHPVAKITGEKLNQRGILASAAKLAGKDLIVEDAGDLSDSLLEELNQLLAEDTTGMVVVLVDNSRQIDGIRKANPSLAGKFHVVTSQEEAEEFLTLAAARKNQVQQVRQNEVSSQNPSPAQETVSQSEAKAAQSMASSRVPEASPAAAPVRNPEPAAAEKKMQPSVSAKNPVSPAAKAQPAAEPNYSDQAQQPTAAPSRSGGASQPAPAQEHSDAALQPESGAADTVPSAVSASADDENRVMDIDEFAQYCCHYASQIDCSITGKSMLALYERIEIMEEDGVALTKTAAEDLIEEAADKAEKPSLGKRITGLFSSKYDKDGLLILKEEHFI</sequence>
<dbReference type="InterPro" id="IPR011990">
    <property type="entry name" value="TPR-like_helical_dom_sf"/>
</dbReference>
<dbReference type="Gene3D" id="1.25.40.10">
    <property type="entry name" value="Tetratricopeptide repeat domain"/>
    <property type="match status" value="1"/>
</dbReference>